<feature type="binding site" evidence="7">
    <location>
        <position position="272"/>
    </location>
    <ligand>
        <name>Fe(2+)</name>
        <dbReference type="ChEBI" id="CHEBI:29033"/>
    </ligand>
</feature>
<keyword evidence="7" id="KW-0479">Metal-binding</keyword>
<dbReference type="HAMAP" id="MF_00323">
    <property type="entry name" value="Ferrochelatase"/>
    <property type="match status" value="1"/>
</dbReference>
<dbReference type="GO" id="GO:0004325">
    <property type="term" value="F:ferrochelatase activity"/>
    <property type="evidence" value="ECO:0007669"/>
    <property type="project" value="UniProtKB-UniRule"/>
</dbReference>
<protein>
    <recommendedName>
        <fullName evidence="7">Ferrochelatase</fullName>
        <ecNumber evidence="7">4.98.1.1</ecNumber>
    </recommendedName>
    <alternativeName>
        <fullName evidence="7">Heme synthase</fullName>
    </alternativeName>
    <alternativeName>
        <fullName evidence="7">Protoheme ferro-lyase</fullName>
    </alternativeName>
</protein>
<keyword evidence="3 7" id="KW-0350">Heme biosynthesis</keyword>
<evidence type="ECO:0000256" key="3">
    <source>
        <dbReference type="ARBA" id="ARBA00023133"/>
    </source>
</evidence>
<accession>A0A517QMP7</accession>
<dbReference type="GO" id="GO:0046872">
    <property type="term" value="F:metal ion binding"/>
    <property type="evidence" value="ECO:0007669"/>
    <property type="project" value="UniProtKB-KW"/>
</dbReference>
<sequence length="352" mass="39817">MIESGFVSKYNYDAVLFVSFGGPEGRDDVIPFLENVLRGRNVPRERMLEVAEHYYHFDGMSPINQQTRELMAAVQADLKELGVEIPIYWGNRNWTPLLPDTMQKMKDDGVQNAIAFVVSAYSSYSGCRQYRENILAAQDAVGENSPKVDKIRTFYNHPDFIAANVEHIQSAINSLPESQKSEFRLALTAHSIPDSMASTCDYVQQLSETCRLITEELNLPPKRWRLVYQSRSGRPQDPWLEPDILDHIDELDSQGVKSLIISPVGFLSDHMEVLFDLDEEAAQKCEELDITLVRADSPGNHPKFVRCVSKLIIERLNNSIEKEAIGKFPANWDVCAKDCCPAPVRPTKRPAS</sequence>
<dbReference type="InterPro" id="IPR033659">
    <property type="entry name" value="Ferrochelatase_N"/>
</dbReference>
<evidence type="ECO:0000313" key="9">
    <source>
        <dbReference type="EMBL" id="QDT32875.1"/>
    </source>
</evidence>
<dbReference type="NCBIfam" id="TIGR00109">
    <property type="entry name" value="hemH"/>
    <property type="match status" value="1"/>
</dbReference>
<evidence type="ECO:0000256" key="5">
    <source>
        <dbReference type="ARBA" id="ARBA00023244"/>
    </source>
</evidence>
<dbReference type="AlphaFoldDB" id="A0A517QMP7"/>
<dbReference type="Pfam" id="PF00762">
    <property type="entry name" value="Ferrochelatase"/>
    <property type="match status" value="1"/>
</dbReference>
<dbReference type="CDD" id="cd03411">
    <property type="entry name" value="Ferrochelatase_N"/>
    <property type="match status" value="1"/>
</dbReference>
<dbReference type="CDD" id="cd00419">
    <property type="entry name" value="Ferrochelatase_C"/>
    <property type="match status" value="1"/>
</dbReference>
<dbReference type="Gene3D" id="3.40.50.1400">
    <property type="match status" value="2"/>
</dbReference>
<evidence type="ECO:0000313" key="10">
    <source>
        <dbReference type="Proteomes" id="UP000315724"/>
    </source>
</evidence>
<comment type="function">
    <text evidence="7">Catalyzes the ferrous insertion into protoporphyrin IX.</text>
</comment>
<dbReference type="Proteomes" id="UP000315724">
    <property type="component" value="Chromosome"/>
</dbReference>
<dbReference type="PANTHER" id="PTHR11108:SF1">
    <property type="entry name" value="FERROCHELATASE, MITOCHONDRIAL"/>
    <property type="match status" value="1"/>
</dbReference>
<dbReference type="RefSeq" id="WP_197442213.1">
    <property type="nucleotide sequence ID" value="NZ_CP036267.1"/>
</dbReference>
<dbReference type="InterPro" id="IPR001015">
    <property type="entry name" value="Ferrochelatase"/>
</dbReference>
<comment type="catalytic activity">
    <reaction evidence="7">
        <text>heme b + 2 H(+) = protoporphyrin IX + Fe(2+)</text>
        <dbReference type="Rhea" id="RHEA:22584"/>
        <dbReference type="ChEBI" id="CHEBI:15378"/>
        <dbReference type="ChEBI" id="CHEBI:29033"/>
        <dbReference type="ChEBI" id="CHEBI:57306"/>
        <dbReference type="ChEBI" id="CHEBI:60344"/>
        <dbReference type="EC" id="4.98.1.1"/>
    </reaction>
</comment>
<keyword evidence="5 7" id="KW-0627">Porphyrin biosynthesis</keyword>
<dbReference type="GO" id="GO:0006783">
    <property type="term" value="P:heme biosynthetic process"/>
    <property type="evidence" value="ECO:0007669"/>
    <property type="project" value="UniProtKB-UniRule"/>
</dbReference>
<comment type="pathway">
    <text evidence="7">Porphyrin-containing compound metabolism; protoheme biosynthesis; protoheme from protoporphyrin-IX: step 1/1.</text>
</comment>
<keyword evidence="7" id="KW-0963">Cytoplasm</keyword>
<dbReference type="EC" id="4.98.1.1" evidence="7"/>
<keyword evidence="10" id="KW-1185">Reference proteome</keyword>
<dbReference type="NCBIfam" id="NF000689">
    <property type="entry name" value="PRK00035.2-1"/>
    <property type="match status" value="1"/>
</dbReference>
<reference evidence="9 10" key="1">
    <citation type="submission" date="2019-02" db="EMBL/GenBank/DDBJ databases">
        <title>Deep-cultivation of Planctomycetes and their phenomic and genomic characterization uncovers novel biology.</title>
        <authorList>
            <person name="Wiegand S."/>
            <person name="Jogler M."/>
            <person name="Boedeker C."/>
            <person name="Pinto D."/>
            <person name="Vollmers J."/>
            <person name="Rivas-Marin E."/>
            <person name="Kohn T."/>
            <person name="Peeters S.H."/>
            <person name="Heuer A."/>
            <person name="Rast P."/>
            <person name="Oberbeckmann S."/>
            <person name="Bunk B."/>
            <person name="Jeske O."/>
            <person name="Meyerdierks A."/>
            <person name="Storesund J.E."/>
            <person name="Kallscheuer N."/>
            <person name="Luecker S."/>
            <person name="Lage O.M."/>
            <person name="Pohl T."/>
            <person name="Merkel B.J."/>
            <person name="Hornburger P."/>
            <person name="Mueller R.-W."/>
            <person name="Bruemmer F."/>
            <person name="Labrenz M."/>
            <person name="Spormann A.M."/>
            <person name="Op den Camp H."/>
            <person name="Overmann J."/>
            <person name="Amann R."/>
            <person name="Jetten M.S.M."/>
            <person name="Mascher T."/>
            <person name="Medema M.H."/>
            <person name="Devos D.P."/>
            <person name="Kaster A.-K."/>
            <person name="Ovreas L."/>
            <person name="Rohde M."/>
            <person name="Galperin M.Y."/>
            <person name="Jogler C."/>
        </authorList>
    </citation>
    <scope>NUCLEOTIDE SEQUENCE [LARGE SCALE GENOMIC DNA]</scope>
    <source>
        <strain evidence="9 10">Mal48</strain>
    </source>
</reference>
<organism evidence="9 10">
    <name type="scientific">Thalassoglobus polymorphus</name>
    <dbReference type="NCBI Taxonomy" id="2527994"/>
    <lineage>
        <taxon>Bacteria</taxon>
        <taxon>Pseudomonadati</taxon>
        <taxon>Planctomycetota</taxon>
        <taxon>Planctomycetia</taxon>
        <taxon>Planctomycetales</taxon>
        <taxon>Planctomycetaceae</taxon>
        <taxon>Thalassoglobus</taxon>
    </lineage>
</organism>
<keyword evidence="2 7" id="KW-0408">Iron</keyword>
<dbReference type="PANTHER" id="PTHR11108">
    <property type="entry name" value="FERROCHELATASE"/>
    <property type="match status" value="1"/>
</dbReference>
<comment type="similarity">
    <text evidence="1 7 8">Belongs to the ferrochelatase family.</text>
</comment>
<dbReference type="KEGG" id="tpol:Mal48_21230"/>
<dbReference type="SUPFAM" id="SSF53800">
    <property type="entry name" value="Chelatase"/>
    <property type="match status" value="1"/>
</dbReference>
<evidence type="ECO:0000256" key="6">
    <source>
        <dbReference type="ARBA" id="ARBA00024536"/>
    </source>
</evidence>
<proteinExistence type="inferred from homology"/>
<dbReference type="UniPathway" id="UPA00252">
    <property type="reaction ID" value="UER00325"/>
</dbReference>
<evidence type="ECO:0000256" key="4">
    <source>
        <dbReference type="ARBA" id="ARBA00023239"/>
    </source>
</evidence>
<evidence type="ECO:0000256" key="7">
    <source>
        <dbReference type="HAMAP-Rule" id="MF_00323"/>
    </source>
</evidence>
<dbReference type="EMBL" id="CP036267">
    <property type="protein sequence ID" value="QDT32875.1"/>
    <property type="molecule type" value="Genomic_DNA"/>
</dbReference>
<gene>
    <name evidence="7 9" type="primary">hemH</name>
    <name evidence="9" type="ORF">Mal48_21230</name>
</gene>
<comment type="catalytic activity">
    <reaction evidence="6">
        <text>Fe-coproporphyrin III + 2 H(+) = coproporphyrin III + Fe(2+)</text>
        <dbReference type="Rhea" id="RHEA:49572"/>
        <dbReference type="ChEBI" id="CHEBI:15378"/>
        <dbReference type="ChEBI" id="CHEBI:29033"/>
        <dbReference type="ChEBI" id="CHEBI:68438"/>
        <dbReference type="ChEBI" id="CHEBI:131725"/>
        <dbReference type="EC" id="4.99.1.9"/>
    </reaction>
    <physiologicalReaction direction="right-to-left" evidence="6">
        <dbReference type="Rhea" id="RHEA:49574"/>
    </physiologicalReaction>
</comment>
<feature type="binding site" evidence="7">
    <location>
        <position position="190"/>
    </location>
    <ligand>
        <name>Fe(2+)</name>
        <dbReference type="ChEBI" id="CHEBI:29033"/>
    </ligand>
</feature>
<dbReference type="GO" id="GO:0005737">
    <property type="term" value="C:cytoplasm"/>
    <property type="evidence" value="ECO:0007669"/>
    <property type="project" value="UniProtKB-SubCell"/>
</dbReference>
<evidence type="ECO:0000256" key="1">
    <source>
        <dbReference type="ARBA" id="ARBA00007718"/>
    </source>
</evidence>
<evidence type="ECO:0000256" key="2">
    <source>
        <dbReference type="ARBA" id="ARBA00023004"/>
    </source>
</evidence>
<dbReference type="InterPro" id="IPR033644">
    <property type="entry name" value="Ferrochelatase_C"/>
</dbReference>
<name>A0A517QMP7_9PLAN</name>
<comment type="subcellular location">
    <subcellularLocation>
        <location evidence="7">Cytoplasm</location>
    </subcellularLocation>
</comment>
<evidence type="ECO:0000256" key="8">
    <source>
        <dbReference type="RuleBase" id="RU004185"/>
    </source>
</evidence>
<keyword evidence="4 7" id="KW-0456">Lyase</keyword>